<reference evidence="6 7" key="1">
    <citation type="submission" date="2019-04" db="EMBL/GenBank/DDBJ databases">
        <authorList>
            <person name="Van Vliet M D."/>
        </authorList>
    </citation>
    <scope>NUCLEOTIDE SEQUENCE [LARGE SCALE GENOMIC DNA]</scope>
    <source>
        <strain evidence="6 7">F21</strain>
    </source>
</reference>
<dbReference type="SUPFAM" id="SSF46894">
    <property type="entry name" value="C-terminal effector domain of the bipartite response regulators"/>
    <property type="match status" value="1"/>
</dbReference>
<feature type="DNA-binding region" description="OmpR/PhoB-type" evidence="3">
    <location>
        <begin position="129"/>
        <end position="229"/>
    </location>
</feature>
<keyword evidence="7" id="KW-1185">Reference proteome</keyword>
<dbReference type="GO" id="GO:0005829">
    <property type="term" value="C:cytosol"/>
    <property type="evidence" value="ECO:0007669"/>
    <property type="project" value="TreeGrafter"/>
</dbReference>
<dbReference type="InterPro" id="IPR011006">
    <property type="entry name" value="CheY-like_superfamily"/>
</dbReference>
<evidence type="ECO:0000313" key="7">
    <source>
        <dbReference type="Proteomes" id="UP000346198"/>
    </source>
</evidence>
<dbReference type="RefSeq" id="WP_136064053.1">
    <property type="nucleotide sequence ID" value="NZ_CAAHFH010000002.1"/>
</dbReference>
<dbReference type="GO" id="GO:0006355">
    <property type="term" value="P:regulation of DNA-templated transcription"/>
    <property type="evidence" value="ECO:0007669"/>
    <property type="project" value="InterPro"/>
</dbReference>
<dbReference type="Gene3D" id="6.10.250.690">
    <property type="match status" value="1"/>
</dbReference>
<evidence type="ECO:0000313" key="6">
    <source>
        <dbReference type="EMBL" id="VGO22592.1"/>
    </source>
</evidence>
<dbReference type="PANTHER" id="PTHR48111">
    <property type="entry name" value="REGULATOR OF RPOS"/>
    <property type="match status" value="1"/>
</dbReference>
<dbReference type="SMART" id="SM00862">
    <property type="entry name" value="Trans_reg_C"/>
    <property type="match status" value="1"/>
</dbReference>
<dbReference type="PROSITE" id="PS50110">
    <property type="entry name" value="RESPONSE_REGULATORY"/>
    <property type="match status" value="1"/>
</dbReference>
<protein>
    <submittedName>
        <fullName evidence="6">Transcriptional regulatory protein CreB</fullName>
    </submittedName>
</protein>
<dbReference type="AlphaFoldDB" id="A0A6C2UQL9"/>
<dbReference type="Pfam" id="PF00486">
    <property type="entry name" value="Trans_reg_C"/>
    <property type="match status" value="1"/>
</dbReference>
<feature type="domain" description="Response regulatory" evidence="4">
    <location>
        <begin position="9"/>
        <end position="122"/>
    </location>
</feature>
<dbReference type="InterPro" id="IPR001789">
    <property type="entry name" value="Sig_transdc_resp-reg_receiver"/>
</dbReference>
<dbReference type="InterPro" id="IPR039420">
    <property type="entry name" value="WalR-like"/>
</dbReference>
<dbReference type="GO" id="GO:0032993">
    <property type="term" value="C:protein-DNA complex"/>
    <property type="evidence" value="ECO:0007669"/>
    <property type="project" value="TreeGrafter"/>
</dbReference>
<dbReference type="PANTHER" id="PTHR48111:SF6">
    <property type="entry name" value="TRANSCRIPTIONAL REGULATORY PROTEIN CREB"/>
    <property type="match status" value="1"/>
</dbReference>
<evidence type="ECO:0000256" key="2">
    <source>
        <dbReference type="PROSITE-ProRule" id="PRU00169"/>
    </source>
</evidence>
<keyword evidence="1 3" id="KW-0238">DNA-binding</keyword>
<dbReference type="GO" id="GO:0000156">
    <property type="term" value="F:phosphorelay response regulator activity"/>
    <property type="evidence" value="ECO:0007669"/>
    <property type="project" value="TreeGrafter"/>
</dbReference>
<feature type="modified residue" description="4-aspartylphosphate" evidence="2">
    <location>
        <position position="58"/>
    </location>
</feature>
<dbReference type="Pfam" id="PF00072">
    <property type="entry name" value="Response_reg"/>
    <property type="match status" value="1"/>
</dbReference>
<dbReference type="EMBL" id="CAAHFH010000002">
    <property type="protein sequence ID" value="VGO22592.1"/>
    <property type="molecule type" value="Genomic_DNA"/>
</dbReference>
<dbReference type="Gene3D" id="3.40.50.2300">
    <property type="match status" value="1"/>
</dbReference>
<dbReference type="NCBIfam" id="NF008296">
    <property type="entry name" value="PRK11083.1"/>
    <property type="match status" value="1"/>
</dbReference>
<evidence type="ECO:0000256" key="3">
    <source>
        <dbReference type="PROSITE-ProRule" id="PRU01091"/>
    </source>
</evidence>
<keyword evidence="2" id="KW-0597">Phosphoprotein</keyword>
<dbReference type="InterPro" id="IPR001867">
    <property type="entry name" value="OmpR/PhoB-type_DNA-bd"/>
</dbReference>
<dbReference type="GO" id="GO:0000976">
    <property type="term" value="F:transcription cis-regulatory region binding"/>
    <property type="evidence" value="ECO:0007669"/>
    <property type="project" value="TreeGrafter"/>
</dbReference>
<sequence>MNLPAGQKTILIIEDEPAIADNIAFAVSTESMVPVVVGTAGEVQDILDTRSVDLIVLDVGLPDANGFDVCRRIRATSNVPIIFLTARQEEVDRIVGLELGADDYVTKPFSPRELTARIRAVLRRTGGTEPKPGATPLFSIDQTRKTIFYEGRPLDLARYEFRMLELLIGHPGQVFSRDQLMTHAWEEPDASCDRTVDTHIKTLRAKLRQIDPESDCLQTRRGWGYCLKVDR</sequence>
<name>A0A6C2UQL9_9BACT</name>
<proteinExistence type="predicted"/>
<accession>A0A6C2UQL9</accession>
<evidence type="ECO:0000259" key="5">
    <source>
        <dbReference type="PROSITE" id="PS51755"/>
    </source>
</evidence>
<evidence type="ECO:0000256" key="1">
    <source>
        <dbReference type="ARBA" id="ARBA00023125"/>
    </source>
</evidence>
<dbReference type="SUPFAM" id="SSF52172">
    <property type="entry name" value="CheY-like"/>
    <property type="match status" value="1"/>
</dbReference>
<gene>
    <name evidence="6" type="primary">creB</name>
    <name evidence="6" type="ORF">SCARR_04677</name>
</gene>
<evidence type="ECO:0000259" key="4">
    <source>
        <dbReference type="PROSITE" id="PS50110"/>
    </source>
</evidence>
<organism evidence="6 7">
    <name type="scientific">Pontiella sulfatireligans</name>
    <dbReference type="NCBI Taxonomy" id="2750658"/>
    <lineage>
        <taxon>Bacteria</taxon>
        <taxon>Pseudomonadati</taxon>
        <taxon>Kiritimatiellota</taxon>
        <taxon>Kiritimatiellia</taxon>
        <taxon>Kiritimatiellales</taxon>
        <taxon>Pontiellaceae</taxon>
        <taxon>Pontiella</taxon>
    </lineage>
</organism>
<dbReference type="Proteomes" id="UP000346198">
    <property type="component" value="Unassembled WGS sequence"/>
</dbReference>
<dbReference type="InterPro" id="IPR016032">
    <property type="entry name" value="Sig_transdc_resp-reg_C-effctor"/>
</dbReference>
<dbReference type="InterPro" id="IPR036388">
    <property type="entry name" value="WH-like_DNA-bd_sf"/>
</dbReference>
<dbReference type="Gene3D" id="1.10.10.10">
    <property type="entry name" value="Winged helix-like DNA-binding domain superfamily/Winged helix DNA-binding domain"/>
    <property type="match status" value="1"/>
</dbReference>
<dbReference type="CDD" id="cd00383">
    <property type="entry name" value="trans_reg_C"/>
    <property type="match status" value="1"/>
</dbReference>
<dbReference type="PROSITE" id="PS51755">
    <property type="entry name" value="OMPR_PHOB"/>
    <property type="match status" value="1"/>
</dbReference>
<feature type="domain" description="OmpR/PhoB-type" evidence="5">
    <location>
        <begin position="129"/>
        <end position="229"/>
    </location>
</feature>
<dbReference type="SMART" id="SM00448">
    <property type="entry name" value="REC"/>
    <property type="match status" value="1"/>
</dbReference>